<name>S8C567_9LAMI</name>
<evidence type="ECO:0000259" key="7">
    <source>
        <dbReference type="PROSITE" id="PS51754"/>
    </source>
</evidence>
<dbReference type="AlphaFoldDB" id="S8C567"/>
<evidence type="ECO:0000256" key="2">
    <source>
        <dbReference type="ARBA" id="ARBA00022491"/>
    </source>
</evidence>
<dbReference type="PANTHER" id="PTHR33057">
    <property type="entry name" value="TRANSCRIPTION REPRESSOR OFP7-RELATED"/>
    <property type="match status" value="1"/>
</dbReference>
<dbReference type="Proteomes" id="UP000015453">
    <property type="component" value="Unassembled WGS sequence"/>
</dbReference>
<dbReference type="PROSITE" id="PS51754">
    <property type="entry name" value="OVATE"/>
    <property type="match status" value="1"/>
</dbReference>
<dbReference type="OrthoDB" id="908430at2759"/>
<dbReference type="InterPro" id="IPR006458">
    <property type="entry name" value="Ovate_C"/>
</dbReference>
<evidence type="ECO:0000256" key="6">
    <source>
        <dbReference type="RuleBase" id="RU367028"/>
    </source>
</evidence>
<feature type="domain" description="OVATE" evidence="7">
    <location>
        <begin position="8"/>
        <end position="67"/>
    </location>
</feature>
<comment type="caution">
    <text evidence="8">The sequence shown here is derived from an EMBL/GenBank/DDBJ whole genome shotgun (WGS) entry which is preliminary data.</text>
</comment>
<dbReference type="GO" id="GO:0005634">
    <property type="term" value="C:nucleus"/>
    <property type="evidence" value="ECO:0007669"/>
    <property type="project" value="UniProtKB-SubCell"/>
</dbReference>
<evidence type="ECO:0000313" key="9">
    <source>
        <dbReference type="Proteomes" id="UP000015453"/>
    </source>
</evidence>
<sequence length="79" mass="8918">FGDTAAVVEVDSMDPFNDFKASMEEMVWAHRLEDWDSMEELLTSYLRVNAESNHGYIIGAFVDVWVRICSEFLRPGGGG</sequence>
<evidence type="ECO:0000256" key="3">
    <source>
        <dbReference type="ARBA" id="ARBA00023015"/>
    </source>
</evidence>
<keyword evidence="4 6" id="KW-0804">Transcription</keyword>
<comment type="subcellular location">
    <subcellularLocation>
        <location evidence="1 6">Nucleus</location>
    </subcellularLocation>
</comment>
<comment type="function">
    <text evidence="6">Transcriptional repressor that regulates multiple aspects of plant growth and development.</text>
</comment>
<keyword evidence="3 6" id="KW-0805">Transcription regulation</keyword>
<gene>
    <name evidence="8" type="ORF">M569_12934</name>
</gene>
<dbReference type="InterPro" id="IPR038933">
    <property type="entry name" value="Ovate"/>
</dbReference>
<feature type="non-terminal residue" evidence="8">
    <location>
        <position position="1"/>
    </location>
</feature>
<reference evidence="8 9" key="1">
    <citation type="journal article" date="2013" name="BMC Genomics">
        <title>The miniature genome of a carnivorous plant Genlisea aurea contains a low number of genes and short non-coding sequences.</title>
        <authorList>
            <person name="Leushkin E.V."/>
            <person name="Sutormin R.A."/>
            <person name="Nabieva E.R."/>
            <person name="Penin A.A."/>
            <person name="Kondrashov A.S."/>
            <person name="Logacheva M.D."/>
        </authorList>
    </citation>
    <scope>NUCLEOTIDE SEQUENCE [LARGE SCALE GENOMIC DNA]</scope>
</reference>
<dbReference type="NCBIfam" id="TIGR01568">
    <property type="entry name" value="A_thal_3678"/>
    <property type="match status" value="1"/>
</dbReference>
<dbReference type="Pfam" id="PF04844">
    <property type="entry name" value="Ovate"/>
    <property type="match status" value="1"/>
</dbReference>
<keyword evidence="9" id="KW-1185">Reference proteome</keyword>
<evidence type="ECO:0000256" key="1">
    <source>
        <dbReference type="ARBA" id="ARBA00004123"/>
    </source>
</evidence>
<dbReference type="EMBL" id="AUSU01006550">
    <property type="protein sequence ID" value="EPS61859.1"/>
    <property type="molecule type" value="Genomic_DNA"/>
</dbReference>
<protein>
    <recommendedName>
        <fullName evidence="6">Transcription repressor</fullName>
    </recommendedName>
    <alternativeName>
        <fullName evidence="6">Ovate family protein</fullName>
    </alternativeName>
</protein>
<evidence type="ECO:0000313" key="8">
    <source>
        <dbReference type="EMBL" id="EPS61859.1"/>
    </source>
</evidence>
<dbReference type="GO" id="GO:0045892">
    <property type="term" value="P:negative regulation of DNA-templated transcription"/>
    <property type="evidence" value="ECO:0007669"/>
    <property type="project" value="UniProtKB-UniRule"/>
</dbReference>
<dbReference type="PANTHER" id="PTHR33057:SF98">
    <property type="entry name" value="TRANSCRIPTION REPRESSOR OFP18"/>
    <property type="match status" value="1"/>
</dbReference>
<keyword evidence="2 6" id="KW-0678">Repressor</keyword>
<evidence type="ECO:0000256" key="5">
    <source>
        <dbReference type="ARBA" id="ARBA00023242"/>
    </source>
</evidence>
<accession>S8C567</accession>
<feature type="non-terminal residue" evidence="8">
    <location>
        <position position="79"/>
    </location>
</feature>
<organism evidence="8 9">
    <name type="scientific">Genlisea aurea</name>
    <dbReference type="NCBI Taxonomy" id="192259"/>
    <lineage>
        <taxon>Eukaryota</taxon>
        <taxon>Viridiplantae</taxon>
        <taxon>Streptophyta</taxon>
        <taxon>Embryophyta</taxon>
        <taxon>Tracheophyta</taxon>
        <taxon>Spermatophyta</taxon>
        <taxon>Magnoliopsida</taxon>
        <taxon>eudicotyledons</taxon>
        <taxon>Gunneridae</taxon>
        <taxon>Pentapetalae</taxon>
        <taxon>asterids</taxon>
        <taxon>lamiids</taxon>
        <taxon>Lamiales</taxon>
        <taxon>Lentibulariaceae</taxon>
        <taxon>Genlisea</taxon>
    </lineage>
</organism>
<proteinExistence type="predicted"/>
<evidence type="ECO:0000256" key="4">
    <source>
        <dbReference type="ARBA" id="ARBA00023163"/>
    </source>
</evidence>
<keyword evidence="5 6" id="KW-0539">Nucleus</keyword>